<name>A0A8J7GMP8_9ACTN</name>
<reference evidence="1" key="1">
    <citation type="submission" date="2020-11" db="EMBL/GenBank/DDBJ databases">
        <title>Sequencing the genomes of 1000 actinobacteria strains.</title>
        <authorList>
            <person name="Klenk H.-P."/>
        </authorList>
    </citation>
    <scope>NUCLEOTIDE SEQUENCE</scope>
    <source>
        <strain evidence="1">DSM 45356</strain>
    </source>
</reference>
<dbReference type="Proteomes" id="UP000622552">
    <property type="component" value="Unassembled WGS sequence"/>
</dbReference>
<dbReference type="EMBL" id="JADOUF010000001">
    <property type="protein sequence ID" value="MBG6140620.1"/>
    <property type="molecule type" value="Genomic_DNA"/>
</dbReference>
<comment type="caution">
    <text evidence="1">The sequence shown here is derived from an EMBL/GenBank/DDBJ whole genome shotgun (WGS) entry which is preliminary data.</text>
</comment>
<protein>
    <submittedName>
        <fullName evidence="1">Uncharacterized protein</fullName>
    </submittedName>
</protein>
<proteinExistence type="predicted"/>
<dbReference type="AlphaFoldDB" id="A0A8J7GMP8"/>
<gene>
    <name evidence="1" type="ORF">IW245_006814</name>
</gene>
<evidence type="ECO:0000313" key="2">
    <source>
        <dbReference type="Proteomes" id="UP000622552"/>
    </source>
</evidence>
<dbReference type="RefSeq" id="WP_197007148.1">
    <property type="nucleotide sequence ID" value="NZ_BONS01000005.1"/>
</dbReference>
<keyword evidence="2" id="KW-1185">Reference proteome</keyword>
<organism evidence="1 2">
    <name type="scientific">Longispora fulva</name>
    <dbReference type="NCBI Taxonomy" id="619741"/>
    <lineage>
        <taxon>Bacteria</taxon>
        <taxon>Bacillati</taxon>
        <taxon>Actinomycetota</taxon>
        <taxon>Actinomycetes</taxon>
        <taxon>Micromonosporales</taxon>
        <taxon>Micromonosporaceae</taxon>
        <taxon>Longispora</taxon>
    </lineage>
</organism>
<accession>A0A8J7GMP8</accession>
<sequence>MGRYWQVIRTLIPRDAADREVVLEFATVQSNCEAMAIFAVWRRQPGVLAGRHRVKVVEGEERPDWMDLVDLVHLTRCLAAYPARSQARITRGDGGRLRLSRTGDALVSRQSLGLLLTRHGFTPADLVDHERAARFARLVLGA</sequence>
<evidence type="ECO:0000313" key="1">
    <source>
        <dbReference type="EMBL" id="MBG6140620.1"/>
    </source>
</evidence>